<evidence type="ECO:0000256" key="1">
    <source>
        <dbReference type="SAM" id="MobiDB-lite"/>
    </source>
</evidence>
<organism evidence="4 5">
    <name type="scientific">Tritonibacter multivorans</name>
    <dbReference type="NCBI Taxonomy" id="928856"/>
    <lineage>
        <taxon>Bacteria</taxon>
        <taxon>Pseudomonadati</taxon>
        <taxon>Pseudomonadota</taxon>
        <taxon>Alphaproteobacteria</taxon>
        <taxon>Rhodobacterales</taxon>
        <taxon>Paracoccaceae</taxon>
        <taxon>Tritonibacter</taxon>
    </lineage>
</organism>
<feature type="region of interest" description="Disordered" evidence="1">
    <location>
        <begin position="1"/>
        <end position="46"/>
    </location>
</feature>
<accession>A0A0P1GFU8</accession>
<evidence type="ECO:0000256" key="2">
    <source>
        <dbReference type="SAM" id="Phobius"/>
    </source>
</evidence>
<name>A0A0P1GFU8_9RHOB</name>
<dbReference type="GO" id="GO:0042834">
    <property type="term" value="F:peptidoglycan binding"/>
    <property type="evidence" value="ECO:0007669"/>
    <property type="project" value="InterPro"/>
</dbReference>
<evidence type="ECO:0000313" key="4">
    <source>
        <dbReference type="EMBL" id="CUH80670.1"/>
    </source>
</evidence>
<dbReference type="EMBL" id="CYSD01000039">
    <property type="protein sequence ID" value="CUH80670.1"/>
    <property type="molecule type" value="Genomic_DNA"/>
</dbReference>
<dbReference type="AlphaFoldDB" id="A0A0P1GFU8"/>
<dbReference type="Pfam" id="PF05036">
    <property type="entry name" value="SPOR"/>
    <property type="match status" value="1"/>
</dbReference>
<dbReference type="InterPro" id="IPR007730">
    <property type="entry name" value="SPOR-like_dom"/>
</dbReference>
<gene>
    <name evidence="4" type="ORF">TRM7557_03036</name>
</gene>
<proteinExistence type="predicted"/>
<keyword evidence="2" id="KW-1133">Transmembrane helix</keyword>
<dbReference type="STRING" id="928856.SAMN04488049_104319"/>
<dbReference type="OrthoDB" id="8479416at2"/>
<reference evidence="4 5" key="1">
    <citation type="submission" date="2015-09" db="EMBL/GenBank/DDBJ databases">
        <authorList>
            <consortium name="Swine Surveillance"/>
        </authorList>
    </citation>
    <scope>NUCLEOTIDE SEQUENCE [LARGE SCALE GENOMIC DNA]</scope>
    <source>
        <strain evidence="4 5">CECT 7557</strain>
    </source>
</reference>
<keyword evidence="5" id="KW-1185">Reference proteome</keyword>
<keyword evidence="2" id="KW-0812">Transmembrane</keyword>
<evidence type="ECO:0000259" key="3">
    <source>
        <dbReference type="PROSITE" id="PS51724"/>
    </source>
</evidence>
<feature type="domain" description="SPOR" evidence="3">
    <location>
        <begin position="348"/>
        <end position="433"/>
    </location>
</feature>
<dbReference type="RefSeq" id="WP_058291033.1">
    <property type="nucleotide sequence ID" value="NZ_CYSD01000039.1"/>
</dbReference>
<dbReference type="Proteomes" id="UP000052022">
    <property type="component" value="Unassembled WGS sequence"/>
</dbReference>
<sequence>MANFAQVGAGARSESNSQQQGAAFDPFASHQYSRPAEPPAPAPEMPVAETSDVFVTVPQVRQVQMHYAPVTQAAPQQPEAVAVEAPSDMNYGHFAPEDDGYAPYSAAPPRKELGRVAAVLGAVASIALVAGIGFWGYNLIVRDVSGVPVVTAMKGPMRVAPETPGGRLADHQGLAVNAVAANGTAAAPADTLQLAPEPIALTEDDQPTAELLALEPELSADLPSLTLEQPDPSVTTAEILPSAEPEVAGSEPLSAEEQRSQDINALVASLTDDAPALSDIRQTSASAAPAVEAAVAETRAKTISAEVAALRDAPGVKTAPRPQMRPVKFERVTTPVAAPTNVERDIASLSVGTRMAQLGAYESGDIARSEWTRISAQFGDFFVGKQRVVQRAESGGRIFYRLRVVGFDDLADARRFCSALVAGQADCIPVVMR</sequence>
<dbReference type="InterPro" id="IPR036680">
    <property type="entry name" value="SPOR-like_sf"/>
</dbReference>
<evidence type="ECO:0000313" key="5">
    <source>
        <dbReference type="Proteomes" id="UP000052022"/>
    </source>
</evidence>
<feature type="transmembrane region" description="Helical" evidence="2">
    <location>
        <begin position="116"/>
        <end position="137"/>
    </location>
</feature>
<dbReference type="Gene3D" id="3.30.70.1070">
    <property type="entry name" value="Sporulation related repeat"/>
    <property type="match status" value="1"/>
</dbReference>
<protein>
    <submittedName>
        <fullName evidence="4">Sporulation related domain protein</fullName>
    </submittedName>
</protein>
<dbReference type="PROSITE" id="PS51724">
    <property type="entry name" value="SPOR"/>
    <property type="match status" value="1"/>
</dbReference>
<keyword evidence="2" id="KW-0472">Membrane</keyword>